<protein>
    <submittedName>
        <fullName evidence="1">Uncharacterized protein</fullName>
    </submittedName>
</protein>
<dbReference type="AlphaFoldDB" id="A0A926HNJ2"/>
<comment type="caution">
    <text evidence="1">The sequence shown here is derived from an EMBL/GenBank/DDBJ whole genome shotgun (WGS) entry which is preliminary data.</text>
</comment>
<sequence>MTGRAVFRAALGLLGEGSAAVADYEEEAVLAMLNATLCEVQDVNNGLRLAAGLARGQALALDTLDGETGAQGELERGALPFALAARLALTDEETTLAAYYNALYVEQVNALTRGRVCPVRDVY</sequence>
<dbReference type="RefSeq" id="WP_249285534.1">
    <property type="nucleotide sequence ID" value="NZ_JACRSO010000004.1"/>
</dbReference>
<dbReference type="EMBL" id="JACRSO010000004">
    <property type="protein sequence ID" value="MBC8529715.1"/>
    <property type="molecule type" value="Genomic_DNA"/>
</dbReference>
<organism evidence="1 2">
    <name type="scientific">Luoshenia tenuis</name>
    <dbReference type="NCBI Taxonomy" id="2763654"/>
    <lineage>
        <taxon>Bacteria</taxon>
        <taxon>Bacillati</taxon>
        <taxon>Bacillota</taxon>
        <taxon>Clostridia</taxon>
        <taxon>Christensenellales</taxon>
        <taxon>Christensenellaceae</taxon>
        <taxon>Luoshenia</taxon>
    </lineage>
</organism>
<evidence type="ECO:0000313" key="2">
    <source>
        <dbReference type="Proteomes" id="UP000654279"/>
    </source>
</evidence>
<reference evidence="1" key="1">
    <citation type="submission" date="2020-08" db="EMBL/GenBank/DDBJ databases">
        <title>Genome public.</title>
        <authorList>
            <person name="Liu C."/>
            <person name="Sun Q."/>
        </authorList>
    </citation>
    <scope>NUCLEOTIDE SEQUENCE</scope>
    <source>
        <strain evidence="1">NSJ-44</strain>
    </source>
</reference>
<accession>A0A926HNJ2</accession>
<name>A0A926HNJ2_9FIRM</name>
<proteinExistence type="predicted"/>
<dbReference type="Proteomes" id="UP000654279">
    <property type="component" value="Unassembled WGS sequence"/>
</dbReference>
<gene>
    <name evidence="1" type="ORF">H8699_09770</name>
</gene>
<keyword evidence="2" id="KW-1185">Reference proteome</keyword>
<evidence type="ECO:0000313" key="1">
    <source>
        <dbReference type="EMBL" id="MBC8529715.1"/>
    </source>
</evidence>